<feature type="region of interest" description="Disordered" evidence="1">
    <location>
        <begin position="1"/>
        <end position="20"/>
    </location>
</feature>
<evidence type="ECO:0000313" key="2">
    <source>
        <dbReference type="EMBL" id="NML10856.1"/>
    </source>
</evidence>
<gene>
    <name evidence="2" type="ORF">HHL08_12000</name>
</gene>
<accession>A0A7X9ZTR9</accession>
<organism evidence="2 3">
    <name type="scientific">Sphingobium psychrophilum</name>
    <dbReference type="NCBI Taxonomy" id="2728834"/>
    <lineage>
        <taxon>Bacteria</taxon>
        <taxon>Pseudomonadati</taxon>
        <taxon>Pseudomonadota</taxon>
        <taxon>Alphaproteobacteria</taxon>
        <taxon>Sphingomonadales</taxon>
        <taxon>Sphingomonadaceae</taxon>
        <taxon>Sphingobium</taxon>
    </lineage>
</organism>
<evidence type="ECO:0000256" key="1">
    <source>
        <dbReference type="SAM" id="MobiDB-lite"/>
    </source>
</evidence>
<dbReference type="AlphaFoldDB" id="A0A7X9ZTR9"/>
<feature type="compositionally biased region" description="Basic residues" evidence="1">
    <location>
        <begin position="1"/>
        <end position="12"/>
    </location>
</feature>
<reference evidence="2 3" key="1">
    <citation type="submission" date="2020-04" db="EMBL/GenBank/DDBJ databases">
        <title>Sphingobium sp. AR-3-1 isolated from Arctic soil.</title>
        <authorList>
            <person name="Dahal R.H."/>
            <person name="Chaudhary D.K."/>
        </authorList>
    </citation>
    <scope>NUCLEOTIDE SEQUENCE [LARGE SCALE GENOMIC DNA]</scope>
    <source>
        <strain evidence="2 3">AR-3-1</strain>
    </source>
</reference>
<comment type="caution">
    <text evidence="2">The sequence shown here is derived from an EMBL/GenBank/DDBJ whole genome shotgun (WGS) entry which is preliminary data.</text>
</comment>
<dbReference type="RefSeq" id="WP_169573410.1">
    <property type="nucleotide sequence ID" value="NZ_JABBFV010000007.1"/>
</dbReference>
<name>A0A7X9ZTR9_9SPHN</name>
<sequence>MTRKTTRPRQPHRVQPDSHVYLPHSSWSRVERKSVAGGAIAPDEFWARLGL</sequence>
<proteinExistence type="predicted"/>
<protein>
    <submittedName>
        <fullName evidence="2">Uncharacterized protein</fullName>
    </submittedName>
</protein>
<dbReference type="Proteomes" id="UP000519023">
    <property type="component" value="Unassembled WGS sequence"/>
</dbReference>
<evidence type="ECO:0000313" key="3">
    <source>
        <dbReference type="Proteomes" id="UP000519023"/>
    </source>
</evidence>
<dbReference type="EMBL" id="JABBFV010000007">
    <property type="protein sequence ID" value="NML10856.1"/>
    <property type="molecule type" value="Genomic_DNA"/>
</dbReference>
<keyword evidence="3" id="KW-1185">Reference proteome</keyword>